<dbReference type="Pfam" id="PF03459">
    <property type="entry name" value="TOBE"/>
    <property type="match status" value="1"/>
</dbReference>
<dbReference type="Proteomes" id="UP001054811">
    <property type="component" value="Chromosome"/>
</dbReference>
<dbReference type="InterPro" id="IPR005116">
    <property type="entry name" value="Transp-assoc_OB_typ1"/>
</dbReference>
<dbReference type="InterPro" id="IPR010093">
    <property type="entry name" value="SinI_DNA-bd"/>
</dbReference>
<dbReference type="InterPro" id="IPR041657">
    <property type="entry name" value="HTH_17"/>
</dbReference>
<keyword evidence="1 2" id="KW-0500">Molybdenum</keyword>
<accession>A0ABY5NIH8</accession>
<dbReference type="RefSeq" id="WP_259611467.1">
    <property type="nucleotide sequence ID" value="NZ_CP091139.2"/>
</dbReference>
<organism evidence="4 5">
    <name type="scientific">Microbacterium elymi</name>
    <dbReference type="NCBI Taxonomy" id="2909587"/>
    <lineage>
        <taxon>Bacteria</taxon>
        <taxon>Bacillati</taxon>
        <taxon>Actinomycetota</taxon>
        <taxon>Actinomycetes</taxon>
        <taxon>Micrococcales</taxon>
        <taxon>Microbacteriaceae</taxon>
        <taxon>Microbacterium</taxon>
    </lineage>
</organism>
<keyword evidence="5" id="KW-1185">Reference proteome</keyword>
<dbReference type="InterPro" id="IPR004606">
    <property type="entry name" value="Mop_domain"/>
</dbReference>
<dbReference type="Gene3D" id="1.10.1660.10">
    <property type="match status" value="1"/>
</dbReference>
<evidence type="ECO:0000313" key="4">
    <source>
        <dbReference type="EMBL" id="UUT34929.1"/>
    </source>
</evidence>
<dbReference type="SUPFAM" id="SSF50331">
    <property type="entry name" value="MOP-like"/>
    <property type="match status" value="1"/>
</dbReference>
<dbReference type="Gene3D" id="2.40.50.100">
    <property type="match status" value="1"/>
</dbReference>
<gene>
    <name evidence="4" type="ORF">L2X98_31565</name>
</gene>
<evidence type="ECO:0000313" key="5">
    <source>
        <dbReference type="Proteomes" id="UP001054811"/>
    </source>
</evidence>
<evidence type="ECO:0000256" key="2">
    <source>
        <dbReference type="PROSITE-ProRule" id="PRU01213"/>
    </source>
</evidence>
<reference evidence="4" key="1">
    <citation type="submission" date="2022-01" db="EMBL/GenBank/DDBJ databases">
        <title>Microbacterium eymi and Microbacterium rhizovicinus sp. nov., isolated from the rhizospheric soil of Elymus tsukushiensis, a plant native to the Dokdo Islands, Republic of Korea.</title>
        <authorList>
            <person name="Hwang Y.J."/>
        </authorList>
    </citation>
    <scope>NUCLEOTIDE SEQUENCE</scope>
    <source>
        <strain evidence="4">KUDC0405</strain>
    </source>
</reference>
<dbReference type="PROSITE" id="PS51866">
    <property type="entry name" value="MOP"/>
    <property type="match status" value="1"/>
</dbReference>
<dbReference type="SUPFAM" id="SSF46955">
    <property type="entry name" value="Putative DNA-binding domain"/>
    <property type="match status" value="1"/>
</dbReference>
<name>A0ABY5NIH8_9MICO</name>
<proteinExistence type="predicted"/>
<evidence type="ECO:0000259" key="3">
    <source>
        <dbReference type="PROSITE" id="PS51866"/>
    </source>
</evidence>
<protein>
    <submittedName>
        <fullName evidence="4">TOBE domain-containing protein</fullName>
    </submittedName>
</protein>
<feature type="domain" description="Mop" evidence="3">
    <location>
        <begin position="63"/>
        <end position="128"/>
    </location>
</feature>
<dbReference type="InterPro" id="IPR008995">
    <property type="entry name" value="Mo/tungstate-bd_C_term_dom"/>
</dbReference>
<dbReference type="Pfam" id="PF12728">
    <property type="entry name" value="HTH_17"/>
    <property type="match status" value="1"/>
</dbReference>
<dbReference type="InterPro" id="IPR009061">
    <property type="entry name" value="DNA-bd_dom_put_sf"/>
</dbReference>
<dbReference type="NCBIfam" id="TIGR01764">
    <property type="entry name" value="excise"/>
    <property type="match status" value="1"/>
</dbReference>
<dbReference type="EMBL" id="CP091139">
    <property type="protein sequence ID" value="UUT34929.1"/>
    <property type="molecule type" value="Genomic_DNA"/>
</dbReference>
<sequence>MPASYKISQAARLLGVSDDTVRRWVEQGALPVTDSSPAEIPGDALARRAVELSAAAGDPTDVLSSARNRFTGLVTRVIVDQVAAQVDIQAGPHRVVSLMTAEAVRDLGLEVGSLAVAVVKATTVIVETPRP</sequence>
<evidence type="ECO:0000256" key="1">
    <source>
        <dbReference type="ARBA" id="ARBA00022505"/>
    </source>
</evidence>